<reference evidence="1 2" key="1">
    <citation type="submission" date="2023-04" db="EMBL/GenBank/DDBJ databases">
        <title>Complete genome sequence of Alisedimentitalea scapharcae.</title>
        <authorList>
            <person name="Rong J.-C."/>
            <person name="Yi M.-L."/>
            <person name="Zhao Q."/>
        </authorList>
    </citation>
    <scope>NUCLEOTIDE SEQUENCE [LARGE SCALE GENOMIC DNA]</scope>
    <source>
        <strain evidence="1 2">KCTC 42119</strain>
    </source>
</reference>
<accession>A0ABZ2XTX3</accession>
<proteinExistence type="predicted"/>
<name>A0ABZ2XTX3_9RHOB</name>
<gene>
    <name evidence="1" type="ORF">QEZ52_03060</name>
</gene>
<sequence length="65" mass="7006">MSDLNLTPNINGADDFYAELLSAHEGLEKTDSDALNARLILVLANHIGDRTVLTQALKAAALKEE</sequence>
<organism evidence="1 2">
    <name type="scientific">Aliisedimentitalea scapharcae</name>
    <dbReference type="NCBI Taxonomy" id="1524259"/>
    <lineage>
        <taxon>Bacteria</taxon>
        <taxon>Pseudomonadati</taxon>
        <taxon>Pseudomonadota</taxon>
        <taxon>Alphaproteobacteria</taxon>
        <taxon>Rhodobacterales</taxon>
        <taxon>Roseobacteraceae</taxon>
        <taxon>Aliisedimentitalea</taxon>
    </lineage>
</organism>
<protein>
    <submittedName>
        <fullName evidence="1">DUF2783 domain-containing protein</fullName>
    </submittedName>
</protein>
<dbReference type="RefSeq" id="WP_406647879.1">
    <property type="nucleotide sequence ID" value="NZ_CP123584.1"/>
</dbReference>
<dbReference type="Proteomes" id="UP001623232">
    <property type="component" value="Chromosome"/>
</dbReference>
<dbReference type="Pfam" id="PF10932">
    <property type="entry name" value="DUF2783"/>
    <property type="match status" value="1"/>
</dbReference>
<evidence type="ECO:0000313" key="1">
    <source>
        <dbReference type="EMBL" id="WZK89543.1"/>
    </source>
</evidence>
<keyword evidence="2" id="KW-1185">Reference proteome</keyword>
<dbReference type="InterPro" id="IPR021233">
    <property type="entry name" value="DUF2783"/>
</dbReference>
<dbReference type="EMBL" id="CP123584">
    <property type="protein sequence ID" value="WZK89543.1"/>
    <property type="molecule type" value="Genomic_DNA"/>
</dbReference>
<evidence type="ECO:0000313" key="2">
    <source>
        <dbReference type="Proteomes" id="UP001623232"/>
    </source>
</evidence>